<protein>
    <submittedName>
        <fullName evidence="1">Uncharacterized protein</fullName>
    </submittedName>
</protein>
<sequence length="99" mass="11736">MPQTLDHLEDNIRRVIADIRPQMLEKVIENWTSRLDYIRASHGSPMPEIIFKITWEVERGKFYDPVRSLLKSKNQEINRLQLAVKLPWAIFFESVDILS</sequence>
<reference evidence="1" key="1">
    <citation type="submission" date="2020-08" db="EMBL/GenBank/DDBJ databases">
        <title>Multicomponent nature underlies the extraordinary mechanical properties of spider dragline silk.</title>
        <authorList>
            <person name="Kono N."/>
            <person name="Nakamura H."/>
            <person name="Mori M."/>
            <person name="Yoshida Y."/>
            <person name="Ohtoshi R."/>
            <person name="Malay A.D."/>
            <person name="Moran D.A.P."/>
            <person name="Tomita M."/>
            <person name="Numata K."/>
            <person name="Arakawa K."/>
        </authorList>
    </citation>
    <scope>NUCLEOTIDE SEQUENCE</scope>
</reference>
<proteinExistence type="predicted"/>
<name>A0A8X6UYJ6_TRICX</name>
<evidence type="ECO:0000313" key="2">
    <source>
        <dbReference type="Proteomes" id="UP000887159"/>
    </source>
</evidence>
<comment type="caution">
    <text evidence="1">The sequence shown here is derived from an EMBL/GenBank/DDBJ whole genome shotgun (WGS) entry which is preliminary data.</text>
</comment>
<evidence type="ECO:0000313" key="1">
    <source>
        <dbReference type="EMBL" id="GFX97696.1"/>
    </source>
</evidence>
<accession>A0A8X6UYJ6</accession>
<gene>
    <name evidence="1" type="ORF">TNCV_3065831</name>
</gene>
<organism evidence="1 2">
    <name type="scientific">Trichonephila clavipes</name>
    <name type="common">Golden silk orbweaver</name>
    <name type="synonym">Nephila clavipes</name>
    <dbReference type="NCBI Taxonomy" id="2585209"/>
    <lineage>
        <taxon>Eukaryota</taxon>
        <taxon>Metazoa</taxon>
        <taxon>Ecdysozoa</taxon>
        <taxon>Arthropoda</taxon>
        <taxon>Chelicerata</taxon>
        <taxon>Arachnida</taxon>
        <taxon>Araneae</taxon>
        <taxon>Araneomorphae</taxon>
        <taxon>Entelegynae</taxon>
        <taxon>Araneoidea</taxon>
        <taxon>Nephilidae</taxon>
        <taxon>Trichonephila</taxon>
    </lineage>
</organism>
<dbReference type="AlphaFoldDB" id="A0A8X6UYJ6"/>
<dbReference type="Proteomes" id="UP000887159">
    <property type="component" value="Unassembled WGS sequence"/>
</dbReference>
<dbReference type="EMBL" id="BMAU01021199">
    <property type="protein sequence ID" value="GFX97696.1"/>
    <property type="molecule type" value="Genomic_DNA"/>
</dbReference>
<keyword evidence="2" id="KW-1185">Reference proteome</keyword>